<keyword evidence="4" id="KW-0049">Antioxidant</keyword>
<dbReference type="SUPFAM" id="SSF52833">
    <property type="entry name" value="Thioredoxin-like"/>
    <property type="match status" value="1"/>
</dbReference>
<feature type="domain" description="Alkyl hydroperoxide reductase subunit C/ Thiol specific antioxidant" evidence="7">
    <location>
        <begin position="4"/>
        <end position="46"/>
    </location>
</feature>
<dbReference type="AlphaFoldDB" id="A0A3S5BNJ5"/>
<dbReference type="Proteomes" id="UP000784294">
    <property type="component" value="Unassembled WGS sequence"/>
</dbReference>
<evidence type="ECO:0000259" key="8">
    <source>
        <dbReference type="Pfam" id="PF10417"/>
    </source>
</evidence>
<dbReference type="InterPro" id="IPR000866">
    <property type="entry name" value="AhpC/TSA"/>
</dbReference>
<dbReference type="GO" id="GO:0033554">
    <property type="term" value="P:cellular response to stress"/>
    <property type="evidence" value="ECO:0007669"/>
    <property type="project" value="TreeGrafter"/>
</dbReference>
<evidence type="ECO:0000256" key="3">
    <source>
        <dbReference type="ARBA" id="ARBA00022559"/>
    </source>
</evidence>
<dbReference type="Pfam" id="PF10417">
    <property type="entry name" value="1-cysPrx_C"/>
    <property type="match status" value="1"/>
</dbReference>
<dbReference type="GO" id="GO:0008379">
    <property type="term" value="F:thioredoxin peroxidase activity"/>
    <property type="evidence" value="ECO:0007669"/>
    <property type="project" value="TreeGrafter"/>
</dbReference>
<dbReference type="OrthoDB" id="9588990at2759"/>
<dbReference type="GO" id="GO:0042744">
    <property type="term" value="P:hydrogen peroxide catabolic process"/>
    <property type="evidence" value="ECO:0007669"/>
    <property type="project" value="TreeGrafter"/>
</dbReference>
<evidence type="ECO:0000256" key="6">
    <source>
        <dbReference type="ARBA" id="ARBA00049091"/>
    </source>
</evidence>
<dbReference type="GO" id="GO:0005739">
    <property type="term" value="C:mitochondrion"/>
    <property type="evidence" value="ECO:0007669"/>
    <property type="project" value="TreeGrafter"/>
</dbReference>
<keyword evidence="3" id="KW-0575">Peroxidase</keyword>
<dbReference type="EMBL" id="CAAALY010010016">
    <property type="protein sequence ID" value="VEL10811.1"/>
    <property type="molecule type" value="Genomic_DNA"/>
</dbReference>
<dbReference type="GO" id="GO:0005829">
    <property type="term" value="C:cytosol"/>
    <property type="evidence" value="ECO:0007669"/>
    <property type="project" value="TreeGrafter"/>
</dbReference>
<dbReference type="GO" id="GO:0006979">
    <property type="term" value="P:response to oxidative stress"/>
    <property type="evidence" value="ECO:0007669"/>
    <property type="project" value="TreeGrafter"/>
</dbReference>
<dbReference type="EC" id="1.11.1.24" evidence="2"/>
<keyword evidence="5" id="KW-0560">Oxidoreductase</keyword>
<comment type="caution">
    <text evidence="9">The sequence shown here is derived from an EMBL/GenBank/DDBJ whole genome shotgun (WGS) entry which is preliminary data.</text>
</comment>
<dbReference type="InterPro" id="IPR050217">
    <property type="entry name" value="Peroxiredoxin"/>
</dbReference>
<evidence type="ECO:0000256" key="1">
    <source>
        <dbReference type="ARBA" id="ARBA00009796"/>
    </source>
</evidence>
<proteinExistence type="inferred from homology"/>
<evidence type="ECO:0000256" key="4">
    <source>
        <dbReference type="ARBA" id="ARBA00022862"/>
    </source>
</evidence>
<comment type="similarity">
    <text evidence="1">Belongs to the peroxiredoxin family. AhpC/Prx1 subfamily.</text>
</comment>
<name>A0A3S5BNJ5_9PLAT</name>
<gene>
    <name evidence="9" type="ORF">PXEA_LOCUS4251</name>
</gene>
<reference evidence="9" key="1">
    <citation type="submission" date="2018-11" db="EMBL/GenBank/DDBJ databases">
        <authorList>
            <consortium name="Pathogen Informatics"/>
        </authorList>
    </citation>
    <scope>NUCLEOTIDE SEQUENCE</scope>
</reference>
<dbReference type="PANTHER" id="PTHR10681">
    <property type="entry name" value="THIOREDOXIN PEROXIDASE"/>
    <property type="match status" value="1"/>
</dbReference>
<dbReference type="InterPro" id="IPR036249">
    <property type="entry name" value="Thioredoxin-like_sf"/>
</dbReference>
<dbReference type="GO" id="GO:0045454">
    <property type="term" value="P:cell redox homeostasis"/>
    <property type="evidence" value="ECO:0007669"/>
    <property type="project" value="TreeGrafter"/>
</dbReference>
<dbReference type="Pfam" id="PF00578">
    <property type="entry name" value="AhpC-TSA"/>
    <property type="match status" value="1"/>
</dbReference>
<comment type="catalytic activity">
    <reaction evidence="6">
        <text>a hydroperoxide + [thioredoxin]-dithiol = an alcohol + [thioredoxin]-disulfide + H2O</text>
        <dbReference type="Rhea" id="RHEA:62620"/>
        <dbReference type="Rhea" id="RHEA-COMP:10698"/>
        <dbReference type="Rhea" id="RHEA-COMP:10700"/>
        <dbReference type="ChEBI" id="CHEBI:15377"/>
        <dbReference type="ChEBI" id="CHEBI:29950"/>
        <dbReference type="ChEBI" id="CHEBI:30879"/>
        <dbReference type="ChEBI" id="CHEBI:35924"/>
        <dbReference type="ChEBI" id="CHEBI:50058"/>
        <dbReference type="EC" id="1.11.1.24"/>
    </reaction>
</comment>
<evidence type="ECO:0000259" key="7">
    <source>
        <dbReference type="Pfam" id="PF00578"/>
    </source>
</evidence>
<evidence type="ECO:0000313" key="10">
    <source>
        <dbReference type="Proteomes" id="UP000784294"/>
    </source>
</evidence>
<evidence type="ECO:0000313" key="9">
    <source>
        <dbReference type="EMBL" id="VEL10811.1"/>
    </source>
</evidence>
<accession>A0A3S5BNJ5</accession>
<dbReference type="InterPro" id="IPR019479">
    <property type="entry name" value="Peroxiredoxin_C"/>
</dbReference>
<evidence type="ECO:0000256" key="5">
    <source>
        <dbReference type="ARBA" id="ARBA00023002"/>
    </source>
</evidence>
<dbReference type="PANTHER" id="PTHR10681:SF128">
    <property type="entry name" value="THIOREDOXIN-DEPENDENT PEROXIDE REDUCTASE, MITOCHONDRIAL"/>
    <property type="match status" value="1"/>
</dbReference>
<protein>
    <recommendedName>
        <fullName evidence="2">thioredoxin-dependent peroxiredoxin</fullName>
        <ecNumber evidence="2">1.11.1.24</ecNumber>
    </recommendedName>
</protein>
<evidence type="ECO:0000256" key="2">
    <source>
        <dbReference type="ARBA" id="ARBA00013017"/>
    </source>
</evidence>
<dbReference type="Gene3D" id="3.40.30.10">
    <property type="entry name" value="Glutaredoxin"/>
    <property type="match status" value="1"/>
</dbReference>
<sequence>MGGLTYPLLADFKKEISRDYGILLESSGLSLRGLFIIDPKGVIRHITINDLPVGRSVEEVLRLVKAFQFVDKHGEVCPADWKQNSPSIKPTLEGAKDYFSKLK</sequence>
<organism evidence="9 10">
    <name type="scientific">Protopolystoma xenopodis</name>
    <dbReference type="NCBI Taxonomy" id="117903"/>
    <lineage>
        <taxon>Eukaryota</taxon>
        <taxon>Metazoa</taxon>
        <taxon>Spiralia</taxon>
        <taxon>Lophotrochozoa</taxon>
        <taxon>Platyhelminthes</taxon>
        <taxon>Monogenea</taxon>
        <taxon>Polyopisthocotylea</taxon>
        <taxon>Polystomatidea</taxon>
        <taxon>Polystomatidae</taxon>
        <taxon>Protopolystoma</taxon>
    </lineage>
</organism>
<feature type="domain" description="Peroxiredoxin C-terminal" evidence="8">
    <location>
        <begin position="66"/>
        <end position="101"/>
    </location>
</feature>
<keyword evidence="10" id="KW-1185">Reference proteome</keyword>